<dbReference type="Gene3D" id="3.90.1570.10">
    <property type="entry name" value="tt1808, chain A"/>
    <property type="match status" value="1"/>
</dbReference>
<organism evidence="2 3">
    <name type="scientific">Segniliparus rugosus (strain ATCC BAA-974 / DSM 45345 / CCUG 50838 / CIP 108380 / JCM 13579 / CDC 945)</name>
    <dbReference type="NCBI Taxonomy" id="679197"/>
    <lineage>
        <taxon>Bacteria</taxon>
        <taxon>Bacillati</taxon>
        <taxon>Actinomycetota</taxon>
        <taxon>Actinomycetes</taxon>
        <taxon>Mycobacteriales</taxon>
        <taxon>Segniliparaceae</taxon>
        <taxon>Segniliparus</taxon>
    </lineage>
</organism>
<dbReference type="RefSeq" id="WP_021030126.1">
    <property type="nucleotide sequence ID" value="NZ_KI391953.1"/>
</dbReference>
<gene>
    <name evidence="2" type="ORF">HMPREF9336_01794</name>
</gene>
<dbReference type="InterPro" id="IPR008538">
    <property type="entry name" value="Uma2"/>
</dbReference>
<dbReference type="InterPro" id="IPR011335">
    <property type="entry name" value="Restrct_endonuc-II-like"/>
</dbReference>
<dbReference type="SUPFAM" id="SSF52980">
    <property type="entry name" value="Restriction endonuclease-like"/>
    <property type="match status" value="1"/>
</dbReference>
<dbReference type="InterPro" id="IPR012296">
    <property type="entry name" value="Nuclease_put_TT1808"/>
</dbReference>
<dbReference type="eggNOG" id="COG4636">
    <property type="taxonomic scope" value="Bacteria"/>
</dbReference>
<dbReference type="HOGENOM" id="CLU_076312_4_0_11"/>
<protein>
    <recommendedName>
        <fullName evidence="1">Putative restriction endonuclease domain-containing protein</fullName>
    </recommendedName>
</protein>
<name>E5XQM2_SEGRC</name>
<dbReference type="PANTHER" id="PTHR35400:SF3">
    <property type="entry name" value="SLL1072 PROTEIN"/>
    <property type="match status" value="1"/>
</dbReference>
<evidence type="ECO:0000313" key="3">
    <source>
        <dbReference type="Proteomes" id="UP000004816"/>
    </source>
</evidence>
<evidence type="ECO:0000313" key="2">
    <source>
        <dbReference type="EMBL" id="EFV13335.2"/>
    </source>
</evidence>
<comment type="caution">
    <text evidence="2">The sequence shown here is derived from an EMBL/GenBank/DDBJ whole genome shotgun (WGS) entry which is preliminary data.</text>
</comment>
<dbReference type="Proteomes" id="UP000004816">
    <property type="component" value="Unassembled WGS sequence"/>
</dbReference>
<accession>E5XQM2</accession>
<dbReference type="EMBL" id="ACZI02000002">
    <property type="protein sequence ID" value="EFV13335.2"/>
    <property type="molecule type" value="Genomic_DNA"/>
</dbReference>
<feature type="domain" description="Putative restriction endonuclease" evidence="1">
    <location>
        <begin position="18"/>
        <end position="189"/>
    </location>
</feature>
<proteinExistence type="predicted"/>
<dbReference type="CDD" id="cd06260">
    <property type="entry name" value="DUF820-like"/>
    <property type="match status" value="1"/>
</dbReference>
<dbReference type="PANTHER" id="PTHR35400">
    <property type="entry name" value="SLR1083 PROTEIN"/>
    <property type="match status" value="1"/>
</dbReference>
<sequence length="196" mass="22135">MTEFMARYERQGDLLTVEEWEALGETECRAELVAGLVVEEEPATWNHNNGQDNLKASLQAQLSREQWAVGRDQGVYLRREFPPTDRVPDLVVIPRAVYDGAKHSVEKTDVVLVVEFLSQGGRRRDLVVKRAEYAEAGIPHYWIIDLEAADPATRFLALELGSDGQYHEQEGVFDGERVAVTEPFEVSFAIADLMED</sequence>
<dbReference type="AlphaFoldDB" id="E5XQM2"/>
<dbReference type="OrthoDB" id="9799703at2"/>
<keyword evidence="3" id="KW-1185">Reference proteome</keyword>
<dbReference type="Pfam" id="PF05685">
    <property type="entry name" value="Uma2"/>
    <property type="match status" value="1"/>
</dbReference>
<reference evidence="2 3" key="1">
    <citation type="journal article" date="2011" name="Stand. Genomic Sci.">
        <title>High quality draft genome sequence of Segniliparus rugosus CDC 945(T)= (ATCC BAA-974(T)).</title>
        <authorList>
            <person name="Earl A.M."/>
            <person name="Desjardins C.A."/>
            <person name="Fitzgerald M.G."/>
            <person name="Arachchi H.M."/>
            <person name="Zeng Q."/>
            <person name="Mehta T."/>
            <person name="Griggs A."/>
            <person name="Birren B.W."/>
            <person name="Toney N.C."/>
            <person name="Carr J."/>
            <person name="Posey J."/>
            <person name="Butler W.R."/>
        </authorList>
    </citation>
    <scope>NUCLEOTIDE SEQUENCE [LARGE SCALE GENOMIC DNA]</scope>
    <source>
        <strain evidence="3">ATCC BAA-974 / DSM 45345 / CCUG 50838 / CIP 108380 / JCM 13579 / CDC 945</strain>
    </source>
</reference>
<evidence type="ECO:0000259" key="1">
    <source>
        <dbReference type="Pfam" id="PF05685"/>
    </source>
</evidence>
<dbReference type="STRING" id="679197.HMPREF9336_01794"/>